<dbReference type="GO" id="GO:0000150">
    <property type="term" value="F:DNA strand exchange activity"/>
    <property type="evidence" value="ECO:0007669"/>
    <property type="project" value="InterPro"/>
</dbReference>
<dbReference type="Proteomes" id="UP000190286">
    <property type="component" value="Unassembled WGS sequence"/>
</dbReference>
<protein>
    <submittedName>
        <fullName evidence="2">Resolvase, N terminal domain</fullName>
    </submittedName>
</protein>
<reference evidence="2 3" key="1">
    <citation type="submission" date="2017-02" db="EMBL/GenBank/DDBJ databases">
        <authorList>
            <person name="Peterson S.W."/>
        </authorList>
    </citation>
    <scope>NUCLEOTIDE SEQUENCE [LARGE SCALE GENOMIC DNA]</scope>
    <source>
        <strain evidence="2 3">ATCC 27749</strain>
    </source>
</reference>
<sequence>MYLMRNHDVWIYVRCANSDPRIAFDRLYDLIDEAAGHGFLVRGTSFDHCSGNTLKDRIGLRTMLDAVENGRVEAVMVRDLEQISRNSYILVGVIEILRQNDVYLITTECDLNAELINSGLERFVGDRFTRASFGKPRFDVRLPLMDQF</sequence>
<dbReference type="Pfam" id="PF00239">
    <property type="entry name" value="Resolvase"/>
    <property type="match status" value="1"/>
</dbReference>
<keyword evidence="3" id="KW-1185">Reference proteome</keyword>
<name>A0A1T4WPF4_9FIRM</name>
<dbReference type="SUPFAM" id="SSF53041">
    <property type="entry name" value="Resolvase-like"/>
    <property type="match status" value="1"/>
</dbReference>
<gene>
    <name evidence="2" type="ORF">SAMN02745178_00917</name>
</gene>
<evidence type="ECO:0000313" key="2">
    <source>
        <dbReference type="EMBL" id="SKA79233.1"/>
    </source>
</evidence>
<dbReference type="InterPro" id="IPR006119">
    <property type="entry name" value="Resolv_N"/>
</dbReference>
<evidence type="ECO:0000313" key="3">
    <source>
        <dbReference type="Proteomes" id="UP000190286"/>
    </source>
</evidence>
<dbReference type="STRING" id="745368.SAMN02745178_00917"/>
<dbReference type="GO" id="GO:0003677">
    <property type="term" value="F:DNA binding"/>
    <property type="evidence" value="ECO:0007669"/>
    <property type="project" value="InterPro"/>
</dbReference>
<dbReference type="OrthoDB" id="1848801at2"/>
<dbReference type="Gene3D" id="3.40.50.1390">
    <property type="entry name" value="Resolvase, N-terminal catalytic domain"/>
    <property type="match status" value="1"/>
</dbReference>
<accession>A0A1T4WPF4</accession>
<proteinExistence type="predicted"/>
<dbReference type="InterPro" id="IPR036162">
    <property type="entry name" value="Resolvase-like_N_sf"/>
</dbReference>
<organism evidence="2 3">
    <name type="scientific">Gemmiger formicilis</name>
    <dbReference type="NCBI Taxonomy" id="745368"/>
    <lineage>
        <taxon>Bacteria</taxon>
        <taxon>Bacillati</taxon>
        <taxon>Bacillota</taxon>
        <taxon>Clostridia</taxon>
        <taxon>Eubacteriales</taxon>
        <taxon>Gemmiger</taxon>
    </lineage>
</organism>
<dbReference type="GeneID" id="93337398"/>
<dbReference type="EMBL" id="FUYF01000003">
    <property type="protein sequence ID" value="SKA79233.1"/>
    <property type="molecule type" value="Genomic_DNA"/>
</dbReference>
<feature type="domain" description="Resolvase/invertase-type recombinase catalytic" evidence="1">
    <location>
        <begin position="9"/>
        <end position="127"/>
    </location>
</feature>
<dbReference type="SMART" id="SM00857">
    <property type="entry name" value="Resolvase"/>
    <property type="match status" value="1"/>
</dbReference>
<dbReference type="AlphaFoldDB" id="A0A1T4WPF4"/>
<dbReference type="RefSeq" id="WP_078783912.1">
    <property type="nucleotide sequence ID" value="NZ_CAKWJN010000014.1"/>
</dbReference>
<evidence type="ECO:0000259" key="1">
    <source>
        <dbReference type="SMART" id="SM00857"/>
    </source>
</evidence>